<accession>A3DB82</accession>
<dbReference type="PROSITE" id="PS50931">
    <property type="entry name" value="HTH_LYSR"/>
    <property type="match status" value="1"/>
</dbReference>
<dbReference type="PANTHER" id="PTHR30419:SF7">
    <property type="entry name" value="HTH-TYPE TRANSCRIPTIONAL REGULATOR TDCA"/>
    <property type="match status" value="1"/>
</dbReference>
<name>A3DB82_SHEB5</name>
<dbReference type="HOGENOM" id="CLU_039613_6_0_6"/>
<evidence type="ECO:0000313" key="6">
    <source>
        <dbReference type="EMBL" id="ABN63995.1"/>
    </source>
</evidence>
<keyword evidence="3" id="KW-0238">DNA-binding</keyword>
<dbReference type="EMBL" id="CP000565">
    <property type="protein sequence ID" value="ABN63995.1"/>
    <property type="molecule type" value="Genomic_DNA"/>
</dbReference>
<keyword evidence="2" id="KW-0805">Transcription regulation</keyword>
<evidence type="ECO:0000259" key="5">
    <source>
        <dbReference type="PROSITE" id="PS50931"/>
    </source>
</evidence>
<dbReference type="InterPro" id="IPR050950">
    <property type="entry name" value="HTH-type_LysR_regulators"/>
</dbReference>
<evidence type="ECO:0000313" key="7">
    <source>
        <dbReference type="Proteomes" id="UP000001557"/>
    </source>
</evidence>
<geneLocation type="plasmid" evidence="6 7">
    <name>pSbal02</name>
</geneLocation>
<dbReference type="DNASU" id="4841278"/>
<sequence>MNALPKLNQLRNLRAIIQHGNISAAAQMLHQTQSTLTRSIQELEKTLGVTLLDRGMNSTVLTKAGMMFEPRMNLILNELERAVDELRQIEKLSDGKIAFGCSHFPATSIVPDVIKKFQERHNSTRITIIEGQLSELLSSLRMGKLDFFIGVVSSDLMLNEFVEERLTSCSFSVVARKGHPLANSTSLAELQAAKWYIPAASHGYYSDLETVIFPNGVKSCGSVIFGDSSAIARKLVLNEDYLFVGPRPMFLAPHHKDLISIIPIKDKLPEGHYSLISPRNKKLTPAALNLVNEIRFAYFDFIKSHS</sequence>
<evidence type="ECO:0000256" key="3">
    <source>
        <dbReference type="ARBA" id="ARBA00023125"/>
    </source>
</evidence>
<dbReference type="Pfam" id="PF03466">
    <property type="entry name" value="LysR_substrate"/>
    <property type="match status" value="1"/>
</dbReference>
<dbReference type="PRINTS" id="PR00039">
    <property type="entry name" value="HTHLYSR"/>
</dbReference>
<comment type="similarity">
    <text evidence="1">Belongs to the LysR transcriptional regulatory family.</text>
</comment>
<dbReference type="InterPro" id="IPR005119">
    <property type="entry name" value="LysR_subst-bd"/>
</dbReference>
<dbReference type="OrthoDB" id="6621790at2"/>
<dbReference type="InterPro" id="IPR036388">
    <property type="entry name" value="WH-like_DNA-bd_sf"/>
</dbReference>
<dbReference type="AlphaFoldDB" id="A3DB82"/>
<dbReference type="Gene3D" id="3.40.190.290">
    <property type="match status" value="1"/>
</dbReference>
<evidence type="ECO:0000256" key="4">
    <source>
        <dbReference type="ARBA" id="ARBA00023163"/>
    </source>
</evidence>
<dbReference type="InterPro" id="IPR000847">
    <property type="entry name" value="LysR_HTH_N"/>
</dbReference>
<evidence type="ECO:0000256" key="2">
    <source>
        <dbReference type="ARBA" id="ARBA00023015"/>
    </source>
</evidence>
<dbReference type="PANTHER" id="PTHR30419">
    <property type="entry name" value="HTH-TYPE TRANSCRIPTIONAL REGULATOR YBHD"/>
    <property type="match status" value="1"/>
</dbReference>
<dbReference type="Gene3D" id="1.10.10.10">
    <property type="entry name" value="Winged helix-like DNA-binding domain superfamily/Winged helix DNA-binding domain"/>
    <property type="match status" value="1"/>
</dbReference>
<dbReference type="Proteomes" id="UP000001557">
    <property type="component" value="Plasmid pSbal02"/>
</dbReference>
<keyword evidence="7" id="KW-1185">Reference proteome</keyword>
<organism evidence="6 7">
    <name type="scientific">Shewanella baltica (strain OS155 / ATCC BAA-1091)</name>
    <dbReference type="NCBI Taxonomy" id="325240"/>
    <lineage>
        <taxon>Bacteria</taxon>
        <taxon>Pseudomonadati</taxon>
        <taxon>Pseudomonadota</taxon>
        <taxon>Gammaproteobacteria</taxon>
        <taxon>Alteromonadales</taxon>
        <taxon>Shewanellaceae</taxon>
        <taxon>Shewanella</taxon>
    </lineage>
</organism>
<dbReference type="InterPro" id="IPR036390">
    <property type="entry name" value="WH_DNA-bd_sf"/>
</dbReference>
<dbReference type="GO" id="GO:0003677">
    <property type="term" value="F:DNA binding"/>
    <property type="evidence" value="ECO:0007669"/>
    <property type="project" value="UniProtKB-KW"/>
</dbReference>
<feature type="domain" description="HTH lysR-type" evidence="5">
    <location>
        <begin position="5"/>
        <end position="62"/>
    </location>
</feature>
<dbReference type="RefSeq" id="WP_011840009.1">
    <property type="nucleotide sequence ID" value="NC_009036.1"/>
</dbReference>
<proteinExistence type="inferred from homology"/>
<dbReference type="GO" id="GO:0003700">
    <property type="term" value="F:DNA-binding transcription factor activity"/>
    <property type="evidence" value="ECO:0007669"/>
    <property type="project" value="InterPro"/>
</dbReference>
<dbReference type="SUPFAM" id="SSF46785">
    <property type="entry name" value="Winged helix' DNA-binding domain"/>
    <property type="match status" value="1"/>
</dbReference>
<dbReference type="SUPFAM" id="SSF53850">
    <property type="entry name" value="Periplasmic binding protein-like II"/>
    <property type="match status" value="1"/>
</dbReference>
<keyword evidence="4" id="KW-0804">Transcription</keyword>
<reference evidence="6 7" key="1">
    <citation type="submission" date="2007-02" db="EMBL/GenBank/DDBJ databases">
        <title>Complete sequence of plasmid pSbal02 of Shewanella baltica OS155.</title>
        <authorList>
            <consortium name="US DOE Joint Genome Institute"/>
            <person name="Copeland A."/>
            <person name="Lucas S."/>
            <person name="Lapidus A."/>
            <person name="Barry K."/>
            <person name="Detter J.C."/>
            <person name="Glavina del Rio T."/>
            <person name="Hammon N."/>
            <person name="Israni S."/>
            <person name="Dalin E."/>
            <person name="Tice H."/>
            <person name="Pitluck S."/>
            <person name="Sims D.R."/>
            <person name="Brettin T."/>
            <person name="Bruce D."/>
            <person name="Han C."/>
            <person name="Tapia R."/>
            <person name="Brainard J."/>
            <person name="Schmutz J."/>
            <person name="Larimer F."/>
            <person name="Land M."/>
            <person name="Hauser L."/>
            <person name="Kyrpides N."/>
            <person name="Mikhailova N."/>
            <person name="Brettar I."/>
            <person name="Klappenbach J."/>
            <person name="Konstantinidis K."/>
            <person name="Rodrigues J."/>
            <person name="Tiedje J."/>
            <person name="Richardson P."/>
        </authorList>
    </citation>
    <scope>NUCLEOTIDE SEQUENCE [LARGE SCALE GENOMIC DNA]</scope>
    <source>
        <strain evidence="7">OS155 / ATCC BAA-1091</strain>
        <plasmid evidence="6 7">pSbal02</plasmid>
    </source>
</reference>
<evidence type="ECO:0000256" key="1">
    <source>
        <dbReference type="ARBA" id="ARBA00009437"/>
    </source>
</evidence>
<dbReference type="Pfam" id="PF00126">
    <property type="entry name" value="HTH_1"/>
    <property type="match status" value="1"/>
</dbReference>
<keyword evidence="6" id="KW-0614">Plasmid</keyword>
<gene>
    <name evidence="6" type="ordered locus">Sbal_4446</name>
</gene>
<dbReference type="KEGG" id="sbl:Sbal_4446"/>
<protein>
    <submittedName>
        <fullName evidence="6">Transcriptional regulator, LysR family</fullName>
    </submittedName>
</protein>
<dbReference type="GO" id="GO:0005829">
    <property type="term" value="C:cytosol"/>
    <property type="evidence" value="ECO:0007669"/>
    <property type="project" value="TreeGrafter"/>
</dbReference>